<protein>
    <recommendedName>
        <fullName evidence="3">NGG1p interacting factor NIF3</fullName>
    </recommendedName>
</protein>
<evidence type="ECO:0000313" key="2">
    <source>
        <dbReference type="Proteomes" id="UP000177555"/>
    </source>
</evidence>
<gene>
    <name evidence="1" type="ORF">A2867_02615</name>
</gene>
<dbReference type="InterPro" id="IPR036069">
    <property type="entry name" value="DUF34/NIF3_sf"/>
</dbReference>
<dbReference type="EMBL" id="MFCP01000026">
    <property type="protein sequence ID" value="OGE27942.1"/>
    <property type="molecule type" value="Genomic_DNA"/>
</dbReference>
<evidence type="ECO:0008006" key="3">
    <source>
        <dbReference type="Google" id="ProtNLM"/>
    </source>
</evidence>
<dbReference type="Proteomes" id="UP000177555">
    <property type="component" value="Unassembled WGS sequence"/>
</dbReference>
<evidence type="ECO:0000313" key="1">
    <source>
        <dbReference type="EMBL" id="OGE27942.1"/>
    </source>
</evidence>
<dbReference type="SUPFAM" id="SSF102705">
    <property type="entry name" value="NIF3 (NGG1p interacting factor 3)-like"/>
    <property type="match status" value="1"/>
</dbReference>
<accession>A0A1F5JH62</accession>
<sequence>MFKIVTFVPVKDAEKVRMAIGDAGAGVLGSYTHASFSTKGVGRFIPGEGAHPTIGEVGQLVEVDEERIEVICQKEKVKDVVAAIRVTHPYEEIPIEIYELVDGNELA</sequence>
<dbReference type="InterPro" id="IPR015867">
    <property type="entry name" value="N-reg_PII/ATP_PRibTrfase_C"/>
</dbReference>
<dbReference type="AlphaFoldDB" id="A0A1F5JH62"/>
<name>A0A1F5JH62_9BACT</name>
<reference evidence="1 2" key="1">
    <citation type="journal article" date="2016" name="Nat. Commun.">
        <title>Thousands of microbial genomes shed light on interconnected biogeochemical processes in an aquifer system.</title>
        <authorList>
            <person name="Anantharaman K."/>
            <person name="Brown C.T."/>
            <person name="Hug L.A."/>
            <person name="Sharon I."/>
            <person name="Castelle C.J."/>
            <person name="Probst A.J."/>
            <person name="Thomas B.C."/>
            <person name="Singh A."/>
            <person name="Wilkins M.J."/>
            <person name="Karaoz U."/>
            <person name="Brodie E.L."/>
            <person name="Williams K.H."/>
            <person name="Hubbard S.S."/>
            <person name="Banfield J.F."/>
        </authorList>
    </citation>
    <scope>NUCLEOTIDE SEQUENCE [LARGE SCALE GENOMIC DNA]</scope>
</reference>
<organism evidence="1 2">
    <name type="scientific">Candidatus Daviesbacteria bacterium RIFCSPHIGHO2_01_FULL_40_11</name>
    <dbReference type="NCBI Taxonomy" id="1797762"/>
    <lineage>
        <taxon>Bacteria</taxon>
        <taxon>Candidatus Daviesiibacteriota</taxon>
    </lineage>
</organism>
<comment type="caution">
    <text evidence="1">The sequence shown here is derived from an EMBL/GenBank/DDBJ whole genome shotgun (WGS) entry which is preliminary data.</text>
</comment>
<proteinExistence type="predicted"/>
<dbReference type="PANTHER" id="PTHR41774">
    <property type="match status" value="1"/>
</dbReference>
<dbReference type="Gene3D" id="3.30.70.120">
    <property type="match status" value="1"/>
</dbReference>
<dbReference type="PANTHER" id="PTHR41774:SF1">
    <property type="entry name" value="NGG1P INTERACTING FACTOR NIF3"/>
    <property type="match status" value="1"/>
</dbReference>